<dbReference type="InterPro" id="IPR037171">
    <property type="entry name" value="NagB/RpiA_transferase-like"/>
</dbReference>
<keyword evidence="7" id="KW-1185">Reference proteome</keyword>
<name>A0A542ZQ30_9ACTN</name>
<dbReference type="PANTHER" id="PTHR34294:SF1">
    <property type="entry name" value="TRANSCRIPTIONAL REGULATOR LSRR"/>
    <property type="match status" value="1"/>
</dbReference>
<dbReference type="InterPro" id="IPR036388">
    <property type="entry name" value="WH-like_DNA-bd_sf"/>
</dbReference>
<dbReference type="InterPro" id="IPR051054">
    <property type="entry name" value="SorC_transcr_regulators"/>
</dbReference>
<reference evidence="6 7" key="1">
    <citation type="submission" date="2019-06" db="EMBL/GenBank/DDBJ databases">
        <title>Sequencing the genomes of 1000 actinobacteria strains.</title>
        <authorList>
            <person name="Klenk H.-P."/>
        </authorList>
    </citation>
    <scope>NUCLEOTIDE SEQUENCE [LARGE SCALE GENOMIC DNA]</scope>
    <source>
        <strain evidence="6 7">DSM 8251</strain>
    </source>
</reference>
<dbReference type="GO" id="GO:0003677">
    <property type="term" value="F:DNA binding"/>
    <property type="evidence" value="ECO:0007669"/>
    <property type="project" value="UniProtKB-KW"/>
</dbReference>
<dbReference type="Gene3D" id="3.40.50.1360">
    <property type="match status" value="1"/>
</dbReference>
<evidence type="ECO:0000256" key="1">
    <source>
        <dbReference type="ARBA" id="ARBA00010466"/>
    </source>
</evidence>
<dbReference type="GO" id="GO:0030246">
    <property type="term" value="F:carbohydrate binding"/>
    <property type="evidence" value="ECO:0007669"/>
    <property type="project" value="InterPro"/>
</dbReference>
<evidence type="ECO:0000313" key="6">
    <source>
        <dbReference type="EMBL" id="TQL62475.1"/>
    </source>
</evidence>
<keyword evidence="3" id="KW-0238">DNA-binding</keyword>
<protein>
    <submittedName>
        <fullName evidence="6">Transcriptional regulator</fullName>
    </submittedName>
</protein>
<organism evidence="6 7">
    <name type="scientific">Propioniferax innocua</name>
    <dbReference type="NCBI Taxonomy" id="1753"/>
    <lineage>
        <taxon>Bacteria</taxon>
        <taxon>Bacillati</taxon>
        <taxon>Actinomycetota</taxon>
        <taxon>Actinomycetes</taxon>
        <taxon>Propionibacteriales</taxon>
        <taxon>Propionibacteriaceae</taxon>
        <taxon>Propioniferax</taxon>
    </lineage>
</organism>
<gene>
    <name evidence="6" type="ORF">FB460_0252</name>
</gene>
<feature type="domain" description="Sugar-binding" evidence="5">
    <location>
        <begin position="95"/>
        <end position="337"/>
    </location>
</feature>
<comment type="similarity">
    <text evidence="1">Belongs to the SorC transcriptional regulatory family.</text>
</comment>
<dbReference type="Pfam" id="PF04198">
    <property type="entry name" value="Sugar-bind"/>
    <property type="match status" value="1"/>
</dbReference>
<evidence type="ECO:0000256" key="3">
    <source>
        <dbReference type="ARBA" id="ARBA00023125"/>
    </source>
</evidence>
<evidence type="ECO:0000259" key="5">
    <source>
        <dbReference type="Pfam" id="PF04198"/>
    </source>
</evidence>
<evidence type="ECO:0000256" key="4">
    <source>
        <dbReference type="ARBA" id="ARBA00023163"/>
    </source>
</evidence>
<dbReference type="AlphaFoldDB" id="A0A542ZQ30"/>
<evidence type="ECO:0000313" key="7">
    <source>
        <dbReference type="Proteomes" id="UP000316196"/>
    </source>
</evidence>
<evidence type="ECO:0000256" key="2">
    <source>
        <dbReference type="ARBA" id="ARBA00023015"/>
    </source>
</evidence>
<dbReference type="Gene3D" id="1.10.10.10">
    <property type="entry name" value="Winged helix-like DNA-binding domain superfamily/Winged helix DNA-binding domain"/>
    <property type="match status" value="1"/>
</dbReference>
<accession>A0A542ZQ30</accession>
<sequence>MCARMCSLLTKRAHLDSMPHERTHAERYSHADLVDVASRYYLQGETMDAIGSHLRISRSTVSRMLAQARADQIVRITVSDDSVTRPGLVADIDAAFGVHAHLVPVRPGVSSRERLDAVARVAAHHLVDLVADDSVVGVAWGTTLGAVARRLPMSQRSGVRVVQLNGAASSSSSGIAHTEAVIGGVASAFNASVRYFPVPAFFDRASTKDALWTERSVASIVDLQRTCTVAVFGVGAPVGEVPSQVWISDHLDQADRTQLAADDVVGDVCTVLLRADGTWADLPINQRASGPSPDDLRRIDRRLCIVAGPSKAPALLAALRAGVMTDLVVDELTARKVCEIARIRS</sequence>
<keyword evidence="4" id="KW-0804">Transcription</keyword>
<comment type="caution">
    <text evidence="6">The sequence shown here is derived from an EMBL/GenBank/DDBJ whole genome shotgun (WGS) entry which is preliminary data.</text>
</comment>
<dbReference type="SUPFAM" id="SSF100950">
    <property type="entry name" value="NagB/RpiA/CoA transferase-like"/>
    <property type="match status" value="1"/>
</dbReference>
<dbReference type="EMBL" id="VFOR01000001">
    <property type="protein sequence ID" value="TQL62475.1"/>
    <property type="molecule type" value="Genomic_DNA"/>
</dbReference>
<dbReference type="PANTHER" id="PTHR34294">
    <property type="entry name" value="TRANSCRIPTIONAL REGULATOR-RELATED"/>
    <property type="match status" value="1"/>
</dbReference>
<proteinExistence type="inferred from homology"/>
<dbReference type="Proteomes" id="UP000316196">
    <property type="component" value="Unassembled WGS sequence"/>
</dbReference>
<keyword evidence="2" id="KW-0805">Transcription regulation</keyword>
<dbReference type="InterPro" id="IPR007324">
    <property type="entry name" value="Sugar-bd_dom_put"/>
</dbReference>